<dbReference type="PANTHER" id="PTHR39186">
    <property type="entry name" value="DUF2071 FAMILY PROTEIN"/>
    <property type="match status" value="1"/>
</dbReference>
<protein>
    <recommendedName>
        <fullName evidence="3">DUF2071 domain-containing protein</fullName>
    </recommendedName>
</protein>
<evidence type="ECO:0000313" key="1">
    <source>
        <dbReference type="EMBL" id="QDT53765.1"/>
    </source>
</evidence>
<dbReference type="Pfam" id="PF09844">
    <property type="entry name" value="DUF2071"/>
    <property type="match status" value="1"/>
</dbReference>
<keyword evidence="2" id="KW-1185">Reference proteome</keyword>
<evidence type="ECO:0008006" key="3">
    <source>
        <dbReference type="Google" id="ProtNLM"/>
    </source>
</evidence>
<sequence>MYQAWRELLFLHWRFPSHALQAILPPGLTLDTFDGQGWLGVVPFFMRNIRPRWSPVVPGISNFLELNLRTYVFDETGRPGVWFLSLDANRKLAVWWARRFFGLPYHHADMTADWNRTTGHVRYSSQRRDAPPRLTCRYEYAAAGPAETAIPGTLEFFLIERYFLFALTPAGLMTGQVHHSPYECSPVDLRHWDEHLIELARLPLPGRRPDHAVVSRGVTVDVFQTQPVSKPE</sequence>
<dbReference type="InterPro" id="IPR023375">
    <property type="entry name" value="ADC_dom_sf"/>
</dbReference>
<organism evidence="1 2">
    <name type="scientific">Caulifigura coniformis</name>
    <dbReference type="NCBI Taxonomy" id="2527983"/>
    <lineage>
        <taxon>Bacteria</taxon>
        <taxon>Pseudomonadati</taxon>
        <taxon>Planctomycetota</taxon>
        <taxon>Planctomycetia</taxon>
        <taxon>Planctomycetales</taxon>
        <taxon>Planctomycetaceae</taxon>
        <taxon>Caulifigura</taxon>
    </lineage>
</organism>
<dbReference type="InParanoid" id="A0A517SCD1"/>
<dbReference type="Proteomes" id="UP000315700">
    <property type="component" value="Chromosome"/>
</dbReference>
<dbReference type="InterPro" id="IPR018644">
    <property type="entry name" value="DUF2071"/>
</dbReference>
<accession>A0A517SCD1</accession>
<dbReference type="SUPFAM" id="SSF160104">
    <property type="entry name" value="Acetoacetate decarboxylase-like"/>
    <property type="match status" value="1"/>
</dbReference>
<evidence type="ECO:0000313" key="2">
    <source>
        <dbReference type="Proteomes" id="UP000315700"/>
    </source>
</evidence>
<proteinExistence type="predicted"/>
<dbReference type="Gene3D" id="2.40.400.10">
    <property type="entry name" value="Acetoacetate decarboxylase-like"/>
    <property type="match status" value="1"/>
</dbReference>
<reference evidence="1 2" key="1">
    <citation type="submission" date="2019-02" db="EMBL/GenBank/DDBJ databases">
        <title>Deep-cultivation of Planctomycetes and their phenomic and genomic characterization uncovers novel biology.</title>
        <authorList>
            <person name="Wiegand S."/>
            <person name="Jogler M."/>
            <person name="Boedeker C."/>
            <person name="Pinto D."/>
            <person name="Vollmers J."/>
            <person name="Rivas-Marin E."/>
            <person name="Kohn T."/>
            <person name="Peeters S.H."/>
            <person name="Heuer A."/>
            <person name="Rast P."/>
            <person name="Oberbeckmann S."/>
            <person name="Bunk B."/>
            <person name="Jeske O."/>
            <person name="Meyerdierks A."/>
            <person name="Storesund J.E."/>
            <person name="Kallscheuer N."/>
            <person name="Luecker S."/>
            <person name="Lage O.M."/>
            <person name="Pohl T."/>
            <person name="Merkel B.J."/>
            <person name="Hornburger P."/>
            <person name="Mueller R.-W."/>
            <person name="Bruemmer F."/>
            <person name="Labrenz M."/>
            <person name="Spormann A.M."/>
            <person name="Op den Camp H."/>
            <person name="Overmann J."/>
            <person name="Amann R."/>
            <person name="Jetten M.S.M."/>
            <person name="Mascher T."/>
            <person name="Medema M.H."/>
            <person name="Devos D.P."/>
            <person name="Kaster A.-K."/>
            <person name="Ovreas L."/>
            <person name="Rohde M."/>
            <person name="Galperin M.Y."/>
            <person name="Jogler C."/>
        </authorList>
    </citation>
    <scope>NUCLEOTIDE SEQUENCE [LARGE SCALE GENOMIC DNA]</scope>
    <source>
        <strain evidence="1 2">Pan44</strain>
    </source>
</reference>
<dbReference type="EMBL" id="CP036271">
    <property type="protein sequence ID" value="QDT53765.1"/>
    <property type="molecule type" value="Genomic_DNA"/>
</dbReference>
<gene>
    <name evidence="1" type="ORF">Pan44_17880</name>
</gene>
<dbReference type="AlphaFoldDB" id="A0A517SCD1"/>
<dbReference type="PANTHER" id="PTHR39186:SF1">
    <property type="entry name" value="DUF2071 DOMAIN-CONTAINING PROTEIN"/>
    <property type="match status" value="1"/>
</dbReference>
<name>A0A517SCD1_9PLAN</name>
<dbReference type="KEGG" id="ccos:Pan44_17880"/>